<dbReference type="RefSeq" id="WP_024025705.1">
    <property type="nucleotide sequence ID" value="NZ_AYOZ01000062.1"/>
</dbReference>
<organism evidence="2 3">
    <name type="scientific">Marinomonas profundimaris</name>
    <dbReference type="NCBI Taxonomy" id="1208321"/>
    <lineage>
        <taxon>Bacteria</taxon>
        <taxon>Pseudomonadati</taxon>
        <taxon>Pseudomonadota</taxon>
        <taxon>Gammaproteobacteria</taxon>
        <taxon>Oceanospirillales</taxon>
        <taxon>Oceanospirillaceae</taxon>
        <taxon>Marinomonas</taxon>
    </lineage>
</organism>
<dbReference type="AlphaFoldDB" id="W1RQU1"/>
<keyword evidence="1" id="KW-0812">Transmembrane</keyword>
<dbReference type="PATRIC" id="fig|1208321.3.peg.3656"/>
<gene>
    <name evidence="2" type="ORF">D104_18445</name>
</gene>
<evidence type="ECO:0000313" key="3">
    <source>
        <dbReference type="Proteomes" id="UP000018857"/>
    </source>
</evidence>
<name>W1RQU1_9GAMM</name>
<keyword evidence="1" id="KW-0472">Membrane</keyword>
<feature type="transmembrane region" description="Helical" evidence="1">
    <location>
        <begin position="12"/>
        <end position="36"/>
    </location>
</feature>
<dbReference type="EMBL" id="AYOZ01000062">
    <property type="protein sequence ID" value="ETI57864.1"/>
    <property type="molecule type" value="Genomic_DNA"/>
</dbReference>
<protein>
    <submittedName>
        <fullName evidence="2">Uncharacterized protein</fullName>
    </submittedName>
</protein>
<dbReference type="OrthoDB" id="6104738at2"/>
<evidence type="ECO:0000256" key="1">
    <source>
        <dbReference type="SAM" id="Phobius"/>
    </source>
</evidence>
<keyword evidence="1" id="KW-1133">Transmembrane helix</keyword>
<dbReference type="STRING" id="1208321.D104_18445"/>
<proteinExistence type="predicted"/>
<sequence length="236" mass="27017">MPLFPSLSIKMSALYAINGSVVLLVALFQLAAWYPFISQTQSEQNRHLRLRDRTLYEWGKTERQAKNLQTVHFKDAPWAQHAVESSFNSVPTTWSLEGVASIAQWQTLLERVEAQCALGLQAVDWQRQQSGHWKGRLLFDIKIPKANRDYHNWLPTKLRATQFIKKDWQLLSTMRSAEHASALVTYKHHRRWVQAGSWLPRSGVTVSAVSFNSVTLMAKDGSLQTLVVRDMGDEND</sequence>
<reference evidence="2 3" key="1">
    <citation type="journal article" date="2014" name="Genome Announc.">
        <title>Draft Genome Sequence of Marinomonas sp. Strain D104, a Polycyclic Aromatic Hydrocarbon-Degrading Bacterium from the Deep-Sea Sediment of the Arctic Ocean.</title>
        <authorList>
            <person name="Dong C."/>
            <person name="Bai X."/>
            <person name="Lai Q."/>
            <person name="Xie Y."/>
            <person name="Chen X."/>
            <person name="Shao Z."/>
        </authorList>
    </citation>
    <scope>NUCLEOTIDE SEQUENCE [LARGE SCALE GENOMIC DNA]</scope>
    <source>
        <strain evidence="2 3">D104</strain>
    </source>
</reference>
<keyword evidence="3" id="KW-1185">Reference proteome</keyword>
<dbReference type="Proteomes" id="UP000018857">
    <property type="component" value="Unassembled WGS sequence"/>
</dbReference>
<accession>W1RQU1</accession>
<evidence type="ECO:0000313" key="2">
    <source>
        <dbReference type="EMBL" id="ETI57864.1"/>
    </source>
</evidence>
<comment type="caution">
    <text evidence="2">The sequence shown here is derived from an EMBL/GenBank/DDBJ whole genome shotgun (WGS) entry which is preliminary data.</text>
</comment>